<feature type="region of interest" description="Disordered" evidence="1">
    <location>
        <begin position="794"/>
        <end position="818"/>
    </location>
</feature>
<reference evidence="3 4" key="1">
    <citation type="journal article" date="2011" name="J. Bacteriol.">
        <title>Genome sequence of the verrucomicrobium Opitutus terrae PB90-1, an abundant inhabitant of rice paddy soil ecosystems.</title>
        <authorList>
            <person name="van Passel M.W."/>
            <person name="Kant R."/>
            <person name="Palva A."/>
            <person name="Copeland A."/>
            <person name="Lucas S."/>
            <person name="Lapidus A."/>
            <person name="Glavina del Rio T."/>
            <person name="Pitluck S."/>
            <person name="Goltsman E."/>
            <person name="Clum A."/>
            <person name="Sun H."/>
            <person name="Schmutz J."/>
            <person name="Larimer F.W."/>
            <person name="Land M.L."/>
            <person name="Hauser L."/>
            <person name="Kyrpides N."/>
            <person name="Mikhailova N."/>
            <person name="Richardson P.P."/>
            <person name="Janssen P.H."/>
            <person name="de Vos W.M."/>
            <person name="Smidt H."/>
        </authorList>
    </citation>
    <scope>NUCLEOTIDE SEQUENCE [LARGE SCALE GENOMIC DNA]</scope>
    <source>
        <strain evidence="4">DSM 11246 / JCM 15787 / PB90-1</strain>
    </source>
</reference>
<dbReference type="Gene3D" id="2.60.40.1180">
    <property type="entry name" value="Golgi alpha-mannosidase II"/>
    <property type="match status" value="1"/>
</dbReference>
<feature type="signal peptide" evidence="2">
    <location>
        <begin position="1"/>
        <end position="26"/>
    </location>
</feature>
<dbReference type="OrthoDB" id="9758333at2"/>
<evidence type="ECO:0000256" key="1">
    <source>
        <dbReference type="SAM" id="MobiDB-lite"/>
    </source>
</evidence>
<accession>B1ZZJ5</accession>
<keyword evidence="2" id="KW-0732">Signal</keyword>
<protein>
    <submittedName>
        <fullName evidence="3">Alpha-L-arabinofuranosidase-like protein</fullName>
    </submittedName>
</protein>
<dbReference type="eggNOG" id="COG3534">
    <property type="taxonomic scope" value="Bacteria"/>
</dbReference>
<dbReference type="InterPro" id="IPR017853">
    <property type="entry name" value="GH"/>
</dbReference>
<dbReference type="EMBL" id="CP001032">
    <property type="protein sequence ID" value="ACB76398.1"/>
    <property type="molecule type" value="Genomic_DNA"/>
</dbReference>
<evidence type="ECO:0000256" key="2">
    <source>
        <dbReference type="SAM" id="SignalP"/>
    </source>
</evidence>
<sequence>MRHPRLPLLTLALLTLTFLFRASAHAQSDIPVYDDALGSGWQNWSWATVNLSSTTLVHGGSTAIAVDASPWSALSLRHDPLDTTGYGKLTFWINGGPTGGQTLRVSATLNDAGQPAVVIGPLAVNTWQLIEIPLVSLGADDRTDFTGFWIQEGTGNTAPTFYVDDIVLKGSVPTVPPPPLVGMALYEDAFVNGWQNWSWANVNAAATNPVNSGASSIAVTSDPFTAVYFHHTAMPTDSYDSLTFWIHGGSEGGQVIKVSALLSDTAQPGITLPPLTANTWQKITLSLADLGVAERPDLTGIWFQENAGVAQPTYYLDDVRLNLAPPPAVVHATVDARHILQKVDPRLFGLNTAIWDGAFDTATTAELLVEADNQALRFPGGSISDIYHWETNTNDGETWQWATSFDEFAHIATLTKAQVYITVNYGTGTPEEAAAWVRYANRTKDYDFKYWEVGNENYGTWEADRNDRPHDPVTYAHRFKDYYRQMKTVDRTIKVGAVITATEDTEVNYPDLSVTNPRTGAAHSGWTPVLLATLKQLGVIPDFVVYHRYEQAPGGENDAFLLTSARTWPDDAARIRQILNDYLGRDARRVEINCTENNSVYSNPGKQTTSLVNGLFLADSFGNIMKTEFRAFFWWDLRNGQEAGNNNSASLYGWRRYGDYGVVTAADPAGPADRYPTYYVYKLLQHFARGGESVVEATSDYNGLGLYAVREHNRALRLLIINKHPTETLNASIAIDGFKVDPQAKAYSYGIPQDEAARTGTGSADVAETNLTLAGNTFTFSPAPYSVTVIQLDKGNRGHHGDHDHDHDDDDDGDDGGD</sequence>
<dbReference type="InterPro" id="IPR008979">
    <property type="entry name" value="Galactose-bd-like_sf"/>
</dbReference>
<dbReference type="InterPro" id="IPR013780">
    <property type="entry name" value="Glyco_hydro_b"/>
</dbReference>
<dbReference type="CAZy" id="GH51">
    <property type="family name" value="Glycoside Hydrolase Family 51"/>
</dbReference>
<feature type="chain" id="PRO_5002775061" evidence="2">
    <location>
        <begin position="27"/>
        <end position="818"/>
    </location>
</feature>
<dbReference type="HOGENOM" id="CLU_018285_0_0_0"/>
<dbReference type="AlphaFoldDB" id="B1ZZJ5"/>
<organism evidence="3 4">
    <name type="scientific">Opitutus terrae (strain DSM 11246 / JCM 15787 / PB90-1)</name>
    <dbReference type="NCBI Taxonomy" id="452637"/>
    <lineage>
        <taxon>Bacteria</taxon>
        <taxon>Pseudomonadati</taxon>
        <taxon>Verrucomicrobiota</taxon>
        <taxon>Opitutia</taxon>
        <taxon>Opitutales</taxon>
        <taxon>Opitutaceae</taxon>
        <taxon>Opitutus</taxon>
    </lineage>
</organism>
<keyword evidence="4" id="KW-1185">Reference proteome</keyword>
<evidence type="ECO:0000313" key="3">
    <source>
        <dbReference type="EMBL" id="ACB76398.1"/>
    </source>
</evidence>
<dbReference type="Proteomes" id="UP000007013">
    <property type="component" value="Chromosome"/>
</dbReference>
<dbReference type="STRING" id="452637.Oter_3118"/>
<dbReference type="SUPFAM" id="SSF49785">
    <property type="entry name" value="Galactose-binding domain-like"/>
    <property type="match status" value="2"/>
</dbReference>
<feature type="compositionally biased region" description="Acidic residues" evidence="1">
    <location>
        <begin position="807"/>
        <end position="818"/>
    </location>
</feature>
<dbReference type="PANTHER" id="PTHR43576:SF3">
    <property type="entry name" value="ALPHA-L-ARABINOFURANOSIDASE C"/>
    <property type="match status" value="1"/>
</dbReference>
<gene>
    <name evidence="3" type="ordered locus">Oter_3118</name>
</gene>
<dbReference type="KEGG" id="ote:Oter_3118"/>
<dbReference type="SUPFAM" id="SSF51011">
    <property type="entry name" value="Glycosyl hydrolase domain"/>
    <property type="match status" value="1"/>
</dbReference>
<dbReference type="SUPFAM" id="SSF51445">
    <property type="entry name" value="(Trans)glycosidases"/>
    <property type="match status" value="1"/>
</dbReference>
<dbReference type="GO" id="GO:0000272">
    <property type="term" value="P:polysaccharide catabolic process"/>
    <property type="evidence" value="ECO:0007669"/>
    <property type="project" value="TreeGrafter"/>
</dbReference>
<proteinExistence type="predicted"/>
<feature type="compositionally biased region" description="Basic and acidic residues" evidence="1">
    <location>
        <begin position="794"/>
        <end position="806"/>
    </location>
</feature>
<evidence type="ECO:0000313" key="4">
    <source>
        <dbReference type="Proteomes" id="UP000007013"/>
    </source>
</evidence>
<dbReference type="CAZy" id="CBM8">
    <property type="family name" value="Carbohydrate-Binding Module Family 8"/>
</dbReference>
<name>B1ZZJ5_OPITP</name>
<dbReference type="Gene3D" id="2.60.120.430">
    <property type="entry name" value="Galactose-binding lectin"/>
    <property type="match status" value="2"/>
</dbReference>
<dbReference type="PANTHER" id="PTHR43576">
    <property type="entry name" value="ALPHA-L-ARABINOFURANOSIDASE C-RELATED"/>
    <property type="match status" value="1"/>
</dbReference>
<dbReference type="RefSeq" id="WP_012375927.1">
    <property type="nucleotide sequence ID" value="NC_010571.1"/>
</dbReference>
<dbReference type="Gene3D" id="3.20.20.80">
    <property type="entry name" value="Glycosidases"/>
    <property type="match status" value="1"/>
</dbReference>